<reference evidence="2 3" key="1">
    <citation type="submission" date="2018-04" db="EMBL/GenBank/DDBJ databases">
        <authorList>
            <person name="Zhang X."/>
            <person name="Yuan J."/>
            <person name="Li F."/>
            <person name="Xiang J."/>
        </authorList>
    </citation>
    <scope>NUCLEOTIDE SEQUENCE [LARGE SCALE GENOMIC DNA]</scope>
    <source>
        <tissue evidence="2">Muscle</tissue>
    </source>
</reference>
<evidence type="ECO:0000313" key="3">
    <source>
        <dbReference type="Proteomes" id="UP000283509"/>
    </source>
</evidence>
<accession>A0A423SNQ2</accession>
<sequence>MTFFPFTRLYHYIKAPPSLRTAPEHANPFSLEQAKRAKPKASRERAERCASIFPASSMLAPLLPDDIMLFASIVALVGLLGSAHAHDWGFGQCPRADPFPNLSVDKFLGLWYVIEQFDTSSTCLTLNYSRVSTTQLKVTKSRQLYLLDSLNIDHTNDYTGTLDIPDGENAGKMRVKWPLNVAGKGDYVVYDTDYDTYAAIYECQQLSSLMHRKSASILSRTPALDQTFVNRTKRRLNSFSIDTEDFDVVDHKSCTRRSDTDLSIKIDEDTFKKIMSGASEGIKNVASTVADGASNLADTVVDVTRRLGAQTDGTNASAAIRADPDVELIS</sequence>
<dbReference type="Gene3D" id="2.40.128.20">
    <property type="match status" value="1"/>
</dbReference>
<keyword evidence="3" id="KW-1185">Reference proteome</keyword>
<dbReference type="GO" id="GO:0006629">
    <property type="term" value="P:lipid metabolic process"/>
    <property type="evidence" value="ECO:0007669"/>
    <property type="project" value="TreeGrafter"/>
</dbReference>
<dbReference type="InterPro" id="IPR012674">
    <property type="entry name" value="Calycin"/>
</dbReference>
<dbReference type="STRING" id="6689.A0A423SNQ2"/>
<dbReference type="SUPFAM" id="SSF50814">
    <property type="entry name" value="Lipocalins"/>
    <property type="match status" value="1"/>
</dbReference>
<dbReference type="GO" id="GO:0005737">
    <property type="term" value="C:cytoplasm"/>
    <property type="evidence" value="ECO:0007669"/>
    <property type="project" value="TreeGrafter"/>
</dbReference>
<comment type="caution">
    <text evidence="2">The sequence shown here is derived from an EMBL/GenBank/DDBJ whole genome shotgun (WGS) entry which is preliminary data.</text>
</comment>
<organism evidence="2 3">
    <name type="scientific">Penaeus vannamei</name>
    <name type="common">Whiteleg shrimp</name>
    <name type="synonym">Litopenaeus vannamei</name>
    <dbReference type="NCBI Taxonomy" id="6689"/>
    <lineage>
        <taxon>Eukaryota</taxon>
        <taxon>Metazoa</taxon>
        <taxon>Ecdysozoa</taxon>
        <taxon>Arthropoda</taxon>
        <taxon>Crustacea</taxon>
        <taxon>Multicrustacea</taxon>
        <taxon>Malacostraca</taxon>
        <taxon>Eumalacostraca</taxon>
        <taxon>Eucarida</taxon>
        <taxon>Decapoda</taxon>
        <taxon>Dendrobranchiata</taxon>
        <taxon>Penaeoidea</taxon>
        <taxon>Penaeidae</taxon>
        <taxon>Penaeus</taxon>
    </lineage>
</organism>
<dbReference type="PANTHER" id="PTHR10612:SF49">
    <property type="entry name" value="APOLIPOPROTEIN D-LIKE PROTEIN"/>
    <property type="match status" value="1"/>
</dbReference>
<dbReference type="PANTHER" id="PTHR10612">
    <property type="entry name" value="APOLIPOPROTEIN D"/>
    <property type="match status" value="1"/>
</dbReference>
<dbReference type="EMBL" id="QCYY01003031">
    <property type="protein sequence ID" value="ROT65823.1"/>
    <property type="molecule type" value="Genomic_DNA"/>
</dbReference>
<dbReference type="AlphaFoldDB" id="A0A423SNQ2"/>
<protein>
    <recommendedName>
        <fullName evidence="1">Lipocalin/cytosolic fatty-acid binding domain-containing protein</fullName>
    </recommendedName>
</protein>
<dbReference type="GO" id="GO:0000302">
    <property type="term" value="P:response to reactive oxygen species"/>
    <property type="evidence" value="ECO:0007669"/>
    <property type="project" value="TreeGrafter"/>
</dbReference>
<evidence type="ECO:0000313" key="2">
    <source>
        <dbReference type="EMBL" id="ROT65823.1"/>
    </source>
</evidence>
<feature type="domain" description="Lipocalin/cytosolic fatty-acid binding" evidence="1">
    <location>
        <begin position="111"/>
        <end position="250"/>
    </location>
</feature>
<evidence type="ECO:0000259" key="1">
    <source>
        <dbReference type="Pfam" id="PF00061"/>
    </source>
</evidence>
<dbReference type="Pfam" id="PF00061">
    <property type="entry name" value="Lipocalin"/>
    <property type="match status" value="1"/>
</dbReference>
<gene>
    <name evidence="2" type="ORF">C7M84_016191</name>
</gene>
<reference evidence="2 3" key="2">
    <citation type="submission" date="2019-01" db="EMBL/GenBank/DDBJ databases">
        <title>The decoding of complex shrimp genome reveals the adaptation for benthos swimmer, frequently molting mechanism and breeding impact on genome.</title>
        <authorList>
            <person name="Sun Y."/>
            <person name="Gao Y."/>
            <person name="Yu Y."/>
        </authorList>
    </citation>
    <scope>NUCLEOTIDE SEQUENCE [LARGE SCALE GENOMIC DNA]</scope>
    <source>
        <tissue evidence="2">Muscle</tissue>
    </source>
</reference>
<dbReference type="OrthoDB" id="6728016at2759"/>
<name>A0A423SNQ2_PENVA</name>
<dbReference type="Proteomes" id="UP000283509">
    <property type="component" value="Unassembled WGS sequence"/>
</dbReference>
<dbReference type="InterPro" id="IPR000566">
    <property type="entry name" value="Lipocln_cytosolic_FA-bd_dom"/>
</dbReference>
<proteinExistence type="predicted"/>